<reference evidence="1 2" key="1">
    <citation type="submission" date="2020-02" db="EMBL/GenBank/DDBJ databases">
        <title>A chromosome-scale genome assembly of the black bullhead catfish (Ameiurus melas).</title>
        <authorList>
            <person name="Wen M."/>
            <person name="Zham M."/>
            <person name="Cabau C."/>
            <person name="Klopp C."/>
            <person name="Donnadieu C."/>
            <person name="Roques C."/>
            <person name="Bouchez O."/>
            <person name="Lampietro C."/>
            <person name="Jouanno E."/>
            <person name="Herpin A."/>
            <person name="Louis A."/>
            <person name="Berthelot C."/>
            <person name="Parey E."/>
            <person name="Roest-Crollius H."/>
            <person name="Braasch I."/>
            <person name="Postlethwait J."/>
            <person name="Robinson-Rechavi M."/>
            <person name="Echchiki A."/>
            <person name="Begum T."/>
            <person name="Montfort J."/>
            <person name="Schartl M."/>
            <person name="Bobe J."/>
            <person name="Guiguen Y."/>
        </authorList>
    </citation>
    <scope>NUCLEOTIDE SEQUENCE [LARGE SCALE GENOMIC DNA]</scope>
    <source>
        <strain evidence="1">M_S1</strain>
        <tissue evidence="1">Blood</tissue>
    </source>
</reference>
<keyword evidence="2" id="KW-1185">Reference proteome</keyword>
<dbReference type="AlphaFoldDB" id="A0A7J6AI31"/>
<protein>
    <submittedName>
        <fullName evidence="1">Uncharacterized protein</fullName>
    </submittedName>
</protein>
<comment type="caution">
    <text evidence="1">The sequence shown here is derived from an EMBL/GenBank/DDBJ whole genome shotgun (WGS) entry which is preliminary data.</text>
</comment>
<dbReference type="EMBL" id="JAAGNN010000013">
    <property type="protein sequence ID" value="KAF4081679.1"/>
    <property type="molecule type" value="Genomic_DNA"/>
</dbReference>
<evidence type="ECO:0000313" key="2">
    <source>
        <dbReference type="Proteomes" id="UP000593565"/>
    </source>
</evidence>
<gene>
    <name evidence="1" type="ORF">AMELA_G00163890</name>
</gene>
<evidence type="ECO:0000313" key="1">
    <source>
        <dbReference type="EMBL" id="KAF4081679.1"/>
    </source>
</evidence>
<sequence>MFHGNESRRHLPLYPLLPPWLFDFNQIHPTSEEIAGRMLISTQETKEGSERFEASSSSSSRTFNFTFLPSFIEAAQMVDVLTA</sequence>
<proteinExistence type="predicted"/>
<dbReference type="Proteomes" id="UP000593565">
    <property type="component" value="Unassembled WGS sequence"/>
</dbReference>
<name>A0A7J6AI31_AMEME</name>
<organism evidence="1 2">
    <name type="scientific">Ameiurus melas</name>
    <name type="common">Black bullhead</name>
    <name type="synonym">Silurus melas</name>
    <dbReference type="NCBI Taxonomy" id="219545"/>
    <lineage>
        <taxon>Eukaryota</taxon>
        <taxon>Metazoa</taxon>
        <taxon>Chordata</taxon>
        <taxon>Craniata</taxon>
        <taxon>Vertebrata</taxon>
        <taxon>Euteleostomi</taxon>
        <taxon>Actinopterygii</taxon>
        <taxon>Neopterygii</taxon>
        <taxon>Teleostei</taxon>
        <taxon>Ostariophysi</taxon>
        <taxon>Siluriformes</taxon>
        <taxon>Ictaluridae</taxon>
        <taxon>Ameiurus</taxon>
    </lineage>
</organism>
<accession>A0A7J6AI31</accession>